<dbReference type="SUPFAM" id="SSF117281">
    <property type="entry name" value="Kelch motif"/>
    <property type="match status" value="1"/>
</dbReference>
<dbReference type="Pfam" id="PF00646">
    <property type="entry name" value="F-box"/>
    <property type="match status" value="1"/>
</dbReference>
<proteinExistence type="predicted"/>
<keyword evidence="1" id="KW-0812">Transmembrane</keyword>
<dbReference type="EMBL" id="JBJQOH010000007">
    <property type="protein sequence ID" value="KAL3678567.1"/>
    <property type="molecule type" value="Genomic_DNA"/>
</dbReference>
<evidence type="ECO:0000256" key="1">
    <source>
        <dbReference type="SAM" id="Phobius"/>
    </source>
</evidence>
<dbReference type="PANTHER" id="PTHR31672">
    <property type="entry name" value="BNACNNG10540D PROTEIN"/>
    <property type="match status" value="1"/>
</dbReference>
<comment type="caution">
    <text evidence="3">The sequence shown here is derived from an EMBL/GenBank/DDBJ whole genome shotgun (WGS) entry which is preliminary data.</text>
</comment>
<reference evidence="3 4" key="1">
    <citation type="submission" date="2024-09" db="EMBL/GenBank/DDBJ databases">
        <title>Chromosome-scale assembly of Riccia sorocarpa.</title>
        <authorList>
            <person name="Paukszto L."/>
        </authorList>
    </citation>
    <scope>NUCLEOTIDE SEQUENCE [LARGE SCALE GENOMIC DNA]</scope>
    <source>
        <strain evidence="3">LP-2024</strain>
        <tissue evidence="3">Aerial parts of the thallus</tissue>
    </source>
</reference>
<evidence type="ECO:0000313" key="3">
    <source>
        <dbReference type="EMBL" id="KAL3678567.1"/>
    </source>
</evidence>
<dbReference type="Proteomes" id="UP001633002">
    <property type="component" value="Unassembled WGS sequence"/>
</dbReference>
<keyword evidence="1" id="KW-1133">Transmembrane helix</keyword>
<keyword evidence="1" id="KW-0472">Membrane</keyword>
<dbReference type="InterPro" id="IPR050796">
    <property type="entry name" value="SCF_F-box_component"/>
</dbReference>
<feature type="domain" description="F-box" evidence="2">
    <location>
        <begin position="16"/>
        <end position="56"/>
    </location>
</feature>
<name>A0ABD3GJ61_9MARC</name>
<dbReference type="Gene3D" id="2.120.10.80">
    <property type="entry name" value="Kelch-type beta propeller"/>
    <property type="match status" value="1"/>
</dbReference>
<evidence type="ECO:0000259" key="2">
    <source>
        <dbReference type="Pfam" id="PF00646"/>
    </source>
</evidence>
<dbReference type="SUPFAM" id="SSF81383">
    <property type="entry name" value="F-box domain"/>
    <property type="match status" value="1"/>
</dbReference>
<dbReference type="AlphaFoldDB" id="A0ABD3GJ61"/>
<dbReference type="InterPro" id="IPR015915">
    <property type="entry name" value="Kelch-typ_b-propeller"/>
</dbReference>
<sequence length="379" mass="42562">MGEIFVKCPELTRPDWSQIDDGAFHSIMLKLEEVSVIRSSVVCKRWNFMITSETFTQFYSKQWVIPFSVKGSRYFFQAKNAAGQYNDMQPFGSFEVPYLFAGGGDTPCQEGAGGLFYFFTGTVLHYKLSLVQRKWFVTPQMIFTRRKPIVGVLRTRIDGAHKVVVAGGIPDLKNDQPLSVEIYDSTKGMWEVRSSLPLSFGVNTSFINPAVYDGKFYVFHRRGAGGPFCSILDLKNDAWSLHRIATPVHTYLKPMYLVENSSGLSLVIVDSFLHRDSSTMISMVDEQLIMDLVDGPSSCCRVFCFEAWDVNPGSLMLTKRTHHSIASVNSPYPPTRIVSIILVLLCAALFTLNLCGFIFFFVMGDGLWGGYALSNHESD</sequence>
<accession>A0ABD3GJ61</accession>
<feature type="transmembrane region" description="Helical" evidence="1">
    <location>
        <begin position="337"/>
        <end position="362"/>
    </location>
</feature>
<gene>
    <name evidence="3" type="ORF">R1sor_021523</name>
</gene>
<keyword evidence="4" id="KW-1185">Reference proteome</keyword>
<protein>
    <recommendedName>
        <fullName evidence="2">F-box domain-containing protein</fullName>
    </recommendedName>
</protein>
<dbReference type="InterPro" id="IPR036047">
    <property type="entry name" value="F-box-like_dom_sf"/>
</dbReference>
<evidence type="ECO:0000313" key="4">
    <source>
        <dbReference type="Proteomes" id="UP001633002"/>
    </source>
</evidence>
<organism evidence="3 4">
    <name type="scientific">Riccia sorocarpa</name>
    <dbReference type="NCBI Taxonomy" id="122646"/>
    <lineage>
        <taxon>Eukaryota</taxon>
        <taxon>Viridiplantae</taxon>
        <taxon>Streptophyta</taxon>
        <taxon>Embryophyta</taxon>
        <taxon>Marchantiophyta</taxon>
        <taxon>Marchantiopsida</taxon>
        <taxon>Marchantiidae</taxon>
        <taxon>Marchantiales</taxon>
        <taxon>Ricciaceae</taxon>
        <taxon>Riccia</taxon>
    </lineage>
</organism>
<dbReference type="PANTHER" id="PTHR31672:SF8">
    <property type="entry name" value="F-BOX DOMAIN-CONTAINING PROTEIN"/>
    <property type="match status" value="1"/>
</dbReference>
<dbReference type="InterPro" id="IPR001810">
    <property type="entry name" value="F-box_dom"/>
</dbReference>